<protein>
    <submittedName>
        <fullName evidence="1">Cytochrome P450</fullName>
    </submittedName>
</protein>
<dbReference type="Proteomes" id="UP001497680">
    <property type="component" value="Unassembled WGS sequence"/>
</dbReference>
<keyword evidence="2" id="KW-1185">Reference proteome</keyword>
<organism evidence="1 2">
    <name type="scientific">Hypoxylon rubiginosum</name>
    <dbReference type="NCBI Taxonomy" id="110542"/>
    <lineage>
        <taxon>Eukaryota</taxon>
        <taxon>Fungi</taxon>
        <taxon>Dikarya</taxon>
        <taxon>Ascomycota</taxon>
        <taxon>Pezizomycotina</taxon>
        <taxon>Sordariomycetes</taxon>
        <taxon>Xylariomycetidae</taxon>
        <taxon>Xylariales</taxon>
        <taxon>Hypoxylaceae</taxon>
        <taxon>Hypoxylon</taxon>
    </lineage>
</organism>
<name>A0ACC0CY49_9PEZI</name>
<proteinExistence type="predicted"/>
<sequence>MQSFTMRPSQLRLVEDIYRTDQTTKPKAYIALGPGLTTYTTLTATSNRLHRTRRQLIGQVLTDRSMRAFEPTMIEQVDVLIRNLLASTRKSEPVNMTDESRRLGLNIAGLLAFGYDMRLQTDEQNRFMLDMLDAGPYWSNVFLHYPRARTFRLGLITVQAFRTLREPYLALVQKMIKARMAEEAYAKHDLYSHIAHALSADAESGGLRDSELWFEANLFLTAAGDTVKTALSATFFYLSRNENAYQTLAAEIRSAFQAGSEITGPGISGCQYLRACIDEALRMSPPASGILWREQAPETGDQALLVVDGHVIPKGTVLGVNVYSLHHNEEYFPDSFTYRPERWLEDADTEARRHMRDAFIPFSVGPRGCAGKSMAYLETGLVVAKVLWYFDFEAAPGKLGKVGEGHAGMEEGREREGVFQLYDTFTAMHDGPYLRFKPRGGY</sequence>
<comment type="caution">
    <text evidence="1">The sequence shown here is derived from an EMBL/GenBank/DDBJ whole genome shotgun (WGS) entry which is preliminary data.</text>
</comment>
<dbReference type="EMBL" id="MU394328">
    <property type="protein sequence ID" value="KAI6085235.1"/>
    <property type="molecule type" value="Genomic_DNA"/>
</dbReference>
<gene>
    <name evidence="1" type="ORF">F4821DRAFT_241445</name>
</gene>
<reference evidence="1 2" key="1">
    <citation type="journal article" date="2022" name="New Phytol.">
        <title>Ecological generalism drives hyperdiversity of secondary metabolite gene clusters in xylarialean endophytes.</title>
        <authorList>
            <person name="Franco M.E.E."/>
            <person name="Wisecaver J.H."/>
            <person name="Arnold A.E."/>
            <person name="Ju Y.M."/>
            <person name="Slot J.C."/>
            <person name="Ahrendt S."/>
            <person name="Moore L.P."/>
            <person name="Eastman K.E."/>
            <person name="Scott K."/>
            <person name="Konkel Z."/>
            <person name="Mondo S.J."/>
            <person name="Kuo A."/>
            <person name="Hayes R.D."/>
            <person name="Haridas S."/>
            <person name="Andreopoulos B."/>
            <person name="Riley R."/>
            <person name="LaButti K."/>
            <person name="Pangilinan J."/>
            <person name="Lipzen A."/>
            <person name="Amirebrahimi M."/>
            <person name="Yan J."/>
            <person name="Adam C."/>
            <person name="Keymanesh K."/>
            <person name="Ng V."/>
            <person name="Louie K."/>
            <person name="Northen T."/>
            <person name="Drula E."/>
            <person name="Henrissat B."/>
            <person name="Hsieh H.M."/>
            <person name="Youens-Clark K."/>
            <person name="Lutzoni F."/>
            <person name="Miadlikowska J."/>
            <person name="Eastwood D.C."/>
            <person name="Hamelin R.C."/>
            <person name="Grigoriev I.V."/>
            <person name="U'Ren J.M."/>
        </authorList>
    </citation>
    <scope>NUCLEOTIDE SEQUENCE [LARGE SCALE GENOMIC DNA]</scope>
    <source>
        <strain evidence="1 2">ER1909</strain>
    </source>
</reference>
<accession>A0ACC0CY49</accession>
<evidence type="ECO:0000313" key="1">
    <source>
        <dbReference type="EMBL" id="KAI6085235.1"/>
    </source>
</evidence>
<evidence type="ECO:0000313" key="2">
    <source>
        <dbReference type="Proteomes" id="UP001497680"/>
    </source>
</evidence>